<dbReference type="GeneID" id="96264123"/>
<name>A0ABS3Y3V3_9ACTN</name>
<gene>
    <name evidence="2" type="ORF">JW613_28870</name>
</gene>
<dbReference type="InterPro" id="IPR036938">
    <property type="entry name" value="PAP2/HPO_sf"/>
</dbReference>
<dbReference type="RefSeq" id="WP_209213824.1">
    <property type="nucleotide sequence ID" value="NZ_JAFFZM010000022.1"/>
</dbReference>
<comment type="caution">
    <text evidence="2">The sequence shown here is derived from an EMBL/GenBank/DDBJ whole genome shotgun (WGS) entry which is preliminary data.</text>
</comment>
<feature type="region of interest" description="Disordered" evidence="1">
    <location>
        <begin position="122"/>
        <end position="144"/>
    </location>
</feature>
<evidence type="ECO:0000313" key="2">
    <source>
        <dbReference type="EMBL" id="MBO8202269.1"/>
    </source>
</evidence>
<keyword evidence="3" id="KW-1185">Reference proteome</keyword>
<accession>A0ABS3Y3V3</accession>
<feature type="compositionally biased region" description="Gly residues" evidence="1">
    <location>
        <begin position="135"/>
        <end position="144"/>
    </location>
</feature>
<dbReference type="EMBL" id="JAFFZM010000022">
    <property type="protein sequence ID" value="MBO8202269.1"/>
    <property type="molecule type" value="Genomic_DNA"/>
</dbReference>
<feature type="compositionally biased region" description="Basic and acidic residues" evidence="1">
    <location>
        <begin position="122"/>
        <end position="132"/>
    </location>
</feature>
<proteinExistence type="predicted"/>
<protein>
    <recommendedName>
        <fullName evidence="4">Phosphatase PAP2 family protein</fullName>
    </recommendedName>
</protein>
<reference evidence="2 3" key="1">
    <citation type="submission" date="2021-02" db="EMBL/GenBank/DDBJ databases">
        <title>Streptomyces spirodelae sp. nov., isolated from duckweed.</title>
        <authorList>
            <person name="Saimee Y."/>
            <person name="Duangmal K."/>
        </authorList>
    </citation>
    <scope>NUCLEOTIDE SEQUENCE [LARGE SCALE GENOMIC DNA]</scope>
    <source>
        <strain evidence="2 3">DSM 42105</strain>
    </source>
</reference>
<organism evidence="2 3">
    <name type="scientific">Streptomyces smyrnaeus</name>
    <dbReference type="NCBI Taxonomy" id="1387713"/>
    <lineage>
        <taxon>Bacteria</taxon>
        <taxon>Bacillati</taxon>
        <taxon>Actinomycetota</taxon>
        <taxon>Actinomycetes</taxon>
        <taxon>Kitasatosporales</taxon>
        <taxon>Streptomycetaceae</taxon>
        <taxon>Streptomyces</taxon>
    </lineage>
</organism>
<evidence type="ECO:0000313" key="3">
    <source>
        <dbReference type="Proteomes" id="UP000721954"/>
    </source>
</evidence>
<dbReference type="Proteomes" id="UP000721954">
    <property type="component" value="Unassembled WGS sequence"/>
</dbReference>
<dbReference type="SUPFAM" id="SSF48317">
    <property type="entry name" value="Acid phosphatase/Vanadium-dependent haloperoxidase"/>
    <property type="match status" value="1"/>
</dbReference>
<sequence length="159" mass="16914">MTTAATCVLLLWIAHIIHMPAGPVRLGAATAAVAVAAVCFTRVFLGVHWLTDTRQAEPGPATAPGKGSWWGKRAVRCAKTRSSECSLSMTGLGFRYRPPMSIHAICFALTQRQAADVLTRTQPERPTQHGDVQHGTGGRTLVVGGGLRHGAAARRWGPP</sequence>
<evidence type="ECO:0008006" key="4">
    <source>
        <dbReference type="Google" id="ProtNLM"/>
    </source>
</evidence>
<evidence type="ECO:0000256" key="1">
    <source>
        <dbReference type="SAM" id="MobiDB-lite"/>
    </source>
</evidence>